<dbReference type="SUPFAM" id="SSF52540">
    <property type="entry name" value="P-loop containing nucleoside triphosphate hydrolases"/>
    <property type="match status" value="1"/>
</dbReference>
<name>A0ABQ1P2Z4_9MICC</name>
<dbReference type="InterPro" id="IPR003593">
    <property type="entry name" value="AAA+_ATPase"/>
</dbReference>
<keyword evidence="4" id="KW-0067">ATP-binding</keyword>
<dbReference type="PROSITE" id="PS50893">
    <property type="entry name" value="ABC_TRANSPORTER_2"/>
    <property type="match status" value="1"/>
</dbReference>
<dbReference type="Pfam" id="PF00005">
    <property type="entry name" value="ABC_tran"/>
    <property type="match status" value="1"/>
</dbReference>
<keyword evidence="3" id="KW-0547">Nucleotide-binding</keyword>
<proteinExistence type="inferred from homology"/>
<gene>
    <name evidence="7" type="ORF">GCM10011512_16190</name>
</gene>
<dbReference type="InterPro" id="IPR027417">
    <property type="entry name" value="P-loop_NTPase"/>
</dbReference>
<evidence type="ECO:0000256" key="5">
    <source>
        <dbReference type="SAM" id="MobiDB-lite"/>
    </source>
</evidence>
<dbReference type="Gene3D" id="3.40.50.300">
    <property type="entry name" value="P-loop containing nucleotide triphosphate hydrolases"/>
    <property type="match status" value="1"/>
</dbReference>
<keyword evidence="8" id="KW-1185">Reference proteome</keyword>
<reference evidence="8" key="1">
    <citation type="journal article" date="2019" name="Int. J. Syst. Evol. Microbiol.">
        <title>The Global Catalogue of Microorganisms (GCM) 10K type strain sequencing project: providing services to taxonomists for standard genome sequencing and annotation.</title>
        <authorList>
            <consortium name="The Broad Institute Genomics Platform"/>
            <consortium name="The Broad Institute Genome Sequencing Center for Infectious Disease"/>
            <person name="Wu L."/>
            <person name="Ma J."/>
        </authorList>
    </citation>
    <scope>NUCLEOTIDE SEQUENCE [LARGE SCALE GENOMIC DNA]</scope>
    <source>
        <strain evidence="8">CGMCC 1.15480</strain>
    </source>
</reference>
<dbReference type="PROSITE" id="PS00211">
    <property type="entry name" value="ABC_TRANSPORTER_1"/>
    <property type="match status" value="1"/>
</dbReference>
<organism evidence="7 8">
    <name type="scientific">Tersicoccus solisilvae</name>
    <dbReference type="NCBI Taxonomy" id="1882339"/>
    <lineage>
        <taxon>Bacteria</taxon>
        <taxon>Bacillati</taxon>
        <taxon>Actinomycetota</taxon>
        <taxon>Actinomycetes</taxon>
        <taxon>Micrococcales</taxon>
        <taxon>Micrococcaceae</taxon>
        <taxon>Tersicoccus</taxon>
    </lineage>
</organism>
<evidence type="ECO:0000256" key="1">
    <source>
        <dbReference type="ARBA" id="ARBA00005417"/>
    </source>
</evidence>
<evidence type="ECO:0000256" key="3">
    <source>
        <dbReference type="ARBA" id="ARBA00022741"/>
    </source>
</evidence>
<accession>A0ABQ1P2Z4</accession>
<comment type="caution">
    <text evidence="7">The sequence shown here is derived from an EMBL/GenBank/DDBJ whole genome shotgun (WGS) entry which is preliminary data.</text>
</comment>
<feature type="region of interest" description="Disordered" evidence="5">
    <location>
        <begin position="278"/>
        <end position="308"/>
    </location>
</feature>
<evidence type="ECO:0000256" key="2">
    <source>
        <dbReference type="ARBA" id="ARBA00022448"/>
    </source>
</evidence>
<dbReference type="EMBL" id="BMJI01000007">
    <property type="protein sequence ID" value="GGC89985.1"/>
    <property type="molecule type" value="Genomic_DNA"/>
</dbReference>
<feature type="domain" description="ABC transporter" evidence="6">
    <location>
        <begin position="57"/>
        <end position="275"/>
    </location>
</feature>
<keyword evidence="2" id="KW-0813">Transport</keyword>
<dbReference type="InterPro" id="IPR050683">
    <property type="entry name" value="Bact_Polysacc_Export_ATP-bd"/>
</dbReference>
<dbReference type="InterPro" id="IPR003439">
    <property type="entry name" value="ABC_transporter-like_ATP-bd"/>
</dbReference>
<dbReference type="InterPro" id="IPR017871">
    <property type="entry name" value="ABC_transporter-like_CS"/>
</dbReference>
<dbReference type="SMART" id="SM00382">
    <property type="entry name" value="AAA"/>
    <property type="match status" value="1"/>
</dbReference>
<evidence type="ECO:0000313" key="8">
    <source>
        <dbReference type="Proteomes" id="UP000597761"/>
    </source>
</evidence>
<dbReference type="Proteomes" id="UP000597761">
    <property type="component" value="Unassembled WGS sequence"/>
</dbReference>
<evidence type="ECO:0000313" key="7">
    <source>
        <dbReference type="EMBL" id="GGC89985.1"/>
    </source>
</evidence>
<dbReference type="RefSeq" id="WP_188667829.1">
    <property type="nucleotide sequence ID" value="NZ_BMJI01000007.1"/>
</dbReference>
<evidence type="ECO:0000259" key="6">
    <source>
        <dbReference type="PROSITE" id="PS50893"/>
    </source>
</evidence>
<dbReference type="PANTHER" id="PTHR46743:SF2">
    <property type="entry name" value="TEICHOIC ACIDS EXPORT ATP-BINDING PROTEIN TAGH"/>
    <property type="match status" value="1"/>
</dbReference>
<dbReference type="InterPro" id="IPR015860">
    <property type="entry name" value="ABC_transpr_TagH-like"/>
</dbReference>
<dbReference type="PANTHER" id="PTHR46743">
    <property type="entry name" value="TEICHOIC ACIDS EXPORT ATP-BINDING PROTEIN TAGH"/>
    <property type="match status" value="1"/>
</dbReference>
<sequence>MPATDAGAPSTAPGTAVSATGTAAAPLLVVDRVSRRYRVRATGGSAAAEARHGRRSIRRRPTRGSTVTVPAVNELSLVVDHGEAVGVIGRNGSGKSTLMRMISGRERPTTGSVHASSTPVMLGVNAALMPTLSGEQNIILGGLAMGLSRQEVEERYDAVVDLSGLDSAIYRPLETYSSGMASRLQFAIATSVNPEILIVDEALNTGDAQFGDRSKARMDELRAQAGCVLLVSHSIPTVREMCTRVVWLDQGDLIMDGEPGVVTQAYVAFARALAQDEPETAERIRSDARRDLVMPTVTATPPPRRGGR</sequence>
<feature type="compositionally biased region" description="Basic and acidic residues" evidence="5">
    <location>
        <begin position="280"/>
        <end position="292"/>
    </location>
</feature>
<evidence type="ECO:0000256" key="4">
    <source>
        <dbReference type="ARBA" id="ARBA00022840"/>
    </source>
</evidence>
<dbReference type="CDD" id="cd03220">
    <property type="entry name" value="ABC_KpsT_Wzt"/>
    <property type="match status" value="1"/>
</dbReference>
<protein>
    <recommendedName>
        <fullName evidence="6">ABC transporter domain-containing protein</fullName>
    </recommendedName>
</protein>
<feature type="region of interest" description="Disordered" evidence="5">
    <location>
        <begin position="43"/>
        <end position="65"/>
    </location>
</feature>
<feature type="compositionally biased region" description="Basic residues" evidence="5">
    <location>
        <begin position="52"/>
        <end position="62"/>
    </location>
</feature>
<comment type="similarity">
    <text evidence="1">Belongs to the ABC transporter superfamily.</text>
</comment>